<protein>
    <submittedName>
        <fullName evidence="1">Uncharacterized protein</fullName>
    </submittedName>
</protein>
<dbReference type="EMBL" id="SJZI01000042">
    <property type="protein sequence ID" value="TCJ14114.1"/>
    <property type="molecule type" value="Genomic_DNA"/>
</dbReference>
<proteinExistence type="predicted"/>
<reference evidence="1 2" key="1">
    <citation type="submission" date="2019-03" db="EMBL/GenBank/DDBJ databases">
        <authorList>
            <person name="Kim M.K.M."/>
        </authorList>
    </citation>
    <scope>NUCLEOTIDE SEQUENCE [LARGE SCALE GENOMIC DNA]</scope>
    <source>
        <strain evidence="1 2">17J68-12</strain>
    </source>
</reference>
<dbReference type="RefSeq" id="WP_131448919.1">
    <property type="nucleotide sequence ID" value="NZ_SJZI01000042.1"/>
</dbReference>
<name>A0A4R1BAY3_9BACT</name>
<dbReference type="OrthoDB" id="956134at2"/>
<comment type="caution">
    <text evidence="1">The sequence shown here is derived from an EMBL/GenBank/DDBJ whole genome shotgun (WGS) entry which is preliminary data.</text>
</comment>
<dbReference type="Proteomes" id="UP000295334">
    <property type="component" value="Unassembled WGS sequence"/>
</dbReference>
<dbReference type="AlphaFoldDB" id="A0A4R1BAY3"/>
<keyword evidence="2" id="KW-1185">Reference proteome</keyword>
<accession>A0A4R1BAY3</accession>
<evidence type="ECO:0000313" key="2">
    <source>
        <dbReference type="Proteomes" id="UP000295334"/>
    </source>
</evidence>
<gene>
    <name evidence="1" type="ORF">EPD60_08875</name>
</gene>
<evidence type="ECO:0000313" key="1">
    <source>
        <dbReference type="EMBL" id="TCJ14114.1"/>
    </source>
</evidence>
<organism evidence="1 2">
    <name type="scientific">Flaviaesturariibacter flavus</name>
    <dbReference type="NCBI Taxonomy" id="2502780"/>
    <lineage>
        <taxon>Bacteria</taxon>
        <taxon>Pseudomonadati</taxon>
        <taxon>Bacteroidota</taxon>
        <taxon>Chitinophagia</taxon>
        <taxon>Chitinophagales</taxon>
        <taxon>Chitinophagaceae</taxon>
        <taxon>Flaviaestuariibacter</taxon>
    </lineage>
</organism>
<sequence>MIDLKEVRWGNTLLQKQQGRIAPVSCGPEQMALLANGKAADFFPVVLKAEVLEGAGFSENKDYALYPQAREFKRVLPVKGKEHHELVAYVKSNGECLAWYNVNGLTASNAVRQLHQLQNLHYTLTGEEL</sequence>